<evidence type="ECO:0000313" key="3">
    <source>
        <dbReference type="Proteomes" id="UP000193450"/>
    </source>
</evidence>
<evidence type="ECO:0000256" key="1">
    <source>
        <dbReference type="ARBA" id="ARBA00038308"/>
    </source>
</evidence>
<dbReference type="PANTHER" id="PTHR37528:SF1">
    <property type="entry name" value="UPF0149 PROTEIN YGFB"/>
    <property type="match status" value="1"/>
</dbReference>
<evidence type="ECO:0000313" key="2">
    <source>
        <dbReference type="EMBL" id="ARN73693.1"/>
    </source>
</evidence>
<dbReference type="RefSeq" id="WP_169713923.1">
    <property type="nucleotide sequence ID" value="NZ_CP019343.1"/>
</dbReference>
<accession>A0A1X9NI83</accession>
<dbReference type="Gene3D" id="1.20.120.740">
    <property type="entry name" value="YgfB uncharacterised protein family UPF0149, PF03695"/>
    <property type="match status" value="1"/>
</dbReference>
<name>A0A1X9NI83_9GAMM</name>
<dbReference type="PANTHER" id="PTHR37528">
    <property type="entry name" value="UPF0149 PROTEIN YGFB"/>
    <property type="match status" value="1"/>
</dbReference>
<dbReference type="EMBL" id="CP019343">
    <property type="protein sequence ID" value="ARN73693.1"/>
    <property type="molecule type" value="Genomic_DNA"/>
</dbReference>
<dbReference type="STRING" id="716816.BST96_05925"/>
<reference evidence="2 3" key="1">
    <citation type="submission" date="2016-11" db="EMBL/GenBank/DDBJ databases">
        <title>Trade-off between light-utilization and light-protection in marine flavobacteria.</title>
        <authorList>
            <person name="Kumagai Y."/>
        </authorList>
    </citation>
    <scope>NUCLEOTIDE SEQUENCE [LARGE SCALE GENOMIC DNA]</scope>
    <source>
        <strain evidence="2 3">NBRC 107125</strain>
    </source>
</reference>
<dbReference type="AlphaFoldDB" id="A0A1X9NI83"/>
<sequence>MTLQIPMPDFDQLADIYWRLGGMQSPSQLHGYLVGQLAVGETREPEQWLEQAAAFIDAVEPPNAEDSQVLSALYGATQACLKGGEMELQLLLPDDGAEITQRVDSIGQWCQGFVAGFAQGGTAIKEQQGQQQYPKDVSEAVSDIAAISQIGLSDADTDLEQSEQNIVEISEYLRVAAMTIYLECNKPQEGDDNGPVSEVEAEAEVAGALSNLFNKTDKKLH</sequence>
<keyword evidence="3" id="KW-1185">Reference proteome</keyword>
<evidence type="ECO:0008006" key="4">
    <source>
        <dbReference type="Google" id="ProtNLM"/>
    </source>
</evidence>
<proteinExistence type="inferred from homology"/>
<dbReference type="SUPFAM" id="SSF101327">
    <property type="entry name" value="YgfB-like"/>
    <property type="match status" value="1"/>
</dbReference>
<protein>
    <recommendedName>
        <fullName evidence="4">YecA family protein</fullName>
    </recommendedName>
</protein>
<gene>
    <name evidence="2" type="ORF">BST96_05925</name>
</gene>
<organism evidence="2 3">
    <name type="scientific">Oceanicoccus sagamiensis</name>
    <dbReference type="NCBI Taxonomy" id="716816"/>
    <lineage>
        <taxon>Bacteria</taxon>
        <taxon>Pseudomonadati</taxon>
        <taxon>Pseudomonadota</taxon>
        <taxon>Gammaproteobacteria</taxon>
        <taxon>Cellvibrionales</taxon>
        <taxon>Spongiibacteraceae</taxon>
        <taxon>Oceanicoccus</taxon>
    </lineage>
</organism>
<dbReference type="GO" id="GO:0005829">
    <property type="term" value="C:cytosol"/>
    <property type="evidence" value="ECO:0007669"/>
    <property type="project" value="TreeGrafter"/>
</dbReference>
<dbReference type="Proteomes" id="UP000193450">
    <property type="component" value="Chromosome"/>
</dbReference>
<dbReference type="InterPro" id="IPR011978">
    <property type="entry name" value="YgfB-like"/>
</dbReference>
<dbReference type="Pfam" id="PF03695">
    <property type="entry name" value="UPF0149"/>
    <property type="match status" value="1"/>
</dbReference>
<dbReference type="InterPro" id="IPR036255">
    <property type="entry name" value="YgfB-like_sf"/>
</dbReference>
<dbReference type="KEGG" id="osg:BST96_05925"/>
<comment type="similarity">
    <text evidence="1">Belongs to the UPF0149 family.</text>
</comment>